<protein>
    <submittedName>
        <fullName evidence="1">Uncharacterized protein</fullName>
    </submittedName>
</protein>
<dbReference type="Proteomes" id="UP001431019">
    <property type="component" value="Unassembled WGS sequence"/>
</dbReference>
<accession>A0ABS8K3X2</accession>
<comment type="caution">
    <text evidence="1">The sequence shown here is derived from an EMBL/GenBank/DDBJ whole genome shotgun (WGS) entry which is preliminary data.</text>
</comment>
<dbReference type="RefSeq" id="WP_230513136.1">
    <property type="nucleotide sequence ID" value="NZ_JAJITD010000021.1"/>
</dbReference>
<name>A0ABS8K3X2_9BURK</name>
<organism evidence="1 2">
    <name type="scientific">Paraburkholderia sejongensis</name>
    <dbReference type="NCBI Taxonomy" id="2886946"/>
    <lineage>
        <taxon>Bacteria</taxon>
        <taxon>Pseudomonadati</taxon>
        <taxon>Pseudomonadota</taxon>
        <taxon>Betaproteobacteria</taxon>
        <taxon>Burkholderiales</taxon>
        <taxon>Burkholderiaceae</taxon>
        <taxon>Paraburkholderia</taxon>
    </lineage>
</organism>
<evidence type="ECO:0000313" key="2">
    <source>
        <dbReference type="Proteomes" id="UP001431019"/>
    </source>
</evidence>
<dbReference type="EMBL" id="JAJITD010000021">
    <property type="protein sequence ID" value="MCC8396859.1"/>
    <property type="molecule type" value="Genomic_DNA"/>
</dbReference>
<evidence type="ECO:0000313" key="1">
    <source>
        <dbReference type="EMBL" id="MCC8396859.1"/>
    </source>
</evidence>
<gene>
    <name evidence="1" type="ORF">LJ656_30195</name>
</gene>
<reference evidence="1 2" key="1">
    <citation type="submission" date="2021-11" db="EMBL/GenBank/DDBJ databases">
        <authorList>
            <person name="Oh E.-T."/>
            <person name="Kim S.-B."/>
        </authorList>
    </citation>
    <scope>NUCLEOTIDE SEQUENCE [LARGE SCALE GENOMIC DNA]</scope>
    <source>
        <strain evidence="1 2">MMS20-SJTR3</strain>
    </source>
</reference>
<keyword evidence="2" id="KW-1185">Reference proteome</keyword>
<sequence length="100" mass="11298">MKVTENLCERIRDIMSDGMERYAAEIRKLAGCEPMLMRAVLLQMTRQGVVHVVRIDRLKHANVYRLGLPSAVSPGSWWTAEQQAVNAAFHAMVCAGRRDD</sequence>
<proteinExistence type="predicted"/>